<dbReference type="InterPro" id="IPR001300">
    <property type="entry name" value="Peptidase_C2_calpain_cat"/>
</dbReference>
<dbReference type="GO" id="GO:0006508">
    <property type="term" value="P:proteolysis"/>
    <property type="evidence" value="ECO:0007669"/>
    <property type="project" value="UniProtKB-KW"/>
</dbReference>
<evidence type="ECO:0000256" key="2">
    <source>
        <dbReference type="ARBA" id="ARBA00022801"/>
    </source>
</evidence>
<dbReference type="AlphaFoldDB" id="A0AA35WUC1"/>
<organism evidence="6 7">
    <name type="scientific">Geodia barretti</name>
    <name type="common">Barrett's horny sponge</name>
    <dbReference type="NCBI Taxonomy" id="519541"/>
    <lineage>
        <taxon>Eukaryota</taxon>
        <taxon>Metazoa</taxon>
        <taxon>Porifera</taxon>
        <taxon>Demospongiae</taxon>
        <taxon>Heteroscleromorpha</taxon>
        <taxon>Tetractinellida</taxon>
        <taxon>Astrophorina</taxon>
        <taxon>Geodiidae</taxon>
        <taxon>Geodia</taxon>
    </lineage>
</organism>
<gene>
    <name evidence="6" type="ORF">GBAR_LOCUS18675</name>
</gene>
<keyword evidence="3" id="KW-0788">Thiol protease</keyword>
<reference evidence="6" key="1">
    <citation type="submission" date="2023-03" db="EMBL/GenBank/DDBJ databases">
        <authorList>
            <person name="Steffen K."/>
            <person name="Cardenas P."/>
        </authorList>
    </citation>
    <scope>NUCLEOTIDE SEQUENCE</scope>
</reference>
<dbReference type="InterPro" id="IPR051297">
    <property type="entry name" value="PalB/RIM13"/>
</dbReference>
<keyword evidence="1" id="KW-0645">Protease</keyword>
<keyword evidence="2" id="KW-0378">Hydrolase</keyword>
<dbReference type="Gene3D" id="3.90.70.10">
    <property type="entry name" value="Cysteine proteinases"/>
    <property type="match status" value="1"/>
</dbReference>
<proteinExistence type="predicted"/>
<dbReference type="EMBL" id="CASHTH010002642">
    <property type="protein sequence ID" value="CAI8033099.1"/>
    <property type="molecule type" value="Genomic_DNA"/>
</dbReference>
<dbReference type="SUPFAM" id="SSF49758">
    <property type="entry name" value="Calpain large subunit, middle domain (domain III)"/>
    <property type="match status" value="1"/>
</dbReference>
<dbReference type="PROSITE" id="PS50203">
    <property type="entry name" value="CALPAIN_CAT"/>
    <property type="match status" value="1"/>
</dbReference>
<dbReference type="PANTHER" id="PTHR46143">
    <property type="entry name" value="CALPAIN-7"/>
    <property type="match status" value="1"/>
</dbReference>
<comment type="caution">
    <text evidence="6">The sequence shown here is derived from an EMBL/GenBank/DDBJ whole genome shotgun (WGS) entry which is preliminary data.</text>
</comment>
<evidence type="ECO:0000313" key="6">
    <source>
        <dbReference type="EMBL" id="CAI8033099.1"/>
    </source>
</evidence>
<dbReference type="InterPro" id="IPR038765">
    <property type="entry name" value="Papain-like_cys_pep_sf"/>
</dbReference>
<dbReference type="InterPro" id="IPR036213">
    <property type="entry name" value="Calpain_III_sf"/>
</dbReference>
<feature type="domain" description="Calpain catalytic" evidence="5">
    <location>
        <begin position="1"/>
        <end position="97"/>
    </location>
</feature>
<protein>
    <submittedName>
        <fullName evidence="6">Calpain-7</fullName>
    </submittedName>
</protein>
<name>A0AA35WUC1_GEOBA</name>
<accession>A0AA35WUC1</accession>
<sequence>MSEAEEERAGLVKTHAYAVLSMVEVKGLKLLQLKNPWSHRRWKGKYSENDTTNWTPELSRTLNYDLTQARQVDNGVFWIDWKSLQTFYDVIYINWNPALFKHKSTIHDVWVPGHTQKDLYDVSSNPQYSLKIHSPVHRPLVWVLLTRHITTKSDFANNEKFITLNIAATDGGRIYLPDDMVVYGVKINTPHYLAKLEELSPGDSTFTVIVSQLESLSAIHYTLRVYSTCEFSVAPVHNPYHHSEELKGVWQPGTRGDAYFKLTTNTFDSKLLVKLAGPKEIFVQTGIAPASPSAEFNPLDTGVYRPGVTFMEVPSLPKGEFKISTKFITGKTVPSKPVPFIVTVQSSQVFNFEHY</sequence>
<evidence type="ECO:0000313" key="7">
    <source>
        <dbReference type="Proteomes" id="UP001174909"/>
    </source>
</evidence>
<evidence type="ECO:0000256" key="1">
    <source>
        <dbReference type="ARBA" id="ARBA00022670"/>
    </source>
</evidence>
<dbReference type="Pfam" id="PF00648">
    <property type="entry name" value="Peptidase_C2"/>
    <property type="match status" value="1"/>
</dbReference>
<evidence type="ECO:0000259" key="5">
    <source>
        <dbReference type="PROSITE" id="PS50203"/>
    </source>
</evidence>
<dbReference type="Gene3D" id="2.60.120.380">
    <property type="match status" value="1"/>
</dbReference>
<evidence type="ECO:0000256" key="4">
    <source>
        <dbReference type="PROSITE-ProRule" id="PRU00239"/>
    </source>
</evidence>
<dbReference type="Proteomes" id="UP001174909">
    <property type="component" value="Unassembled WGS sequence"/>
</dbReference>
<evidence type="ECO:0000256" key="3">
    <source>
        <dbReference type="ARBA" id="ARBA00022807"/>
    </source>
</evidence>
<keyword evidence="7" id="KW-1185">Reference proteome</keyword>
<comment type="caution">
    <text evidence="4">Lacks conserved residue(s) required for the propagation of feature annotation.</text>
</comment>
<dbReference type="PANTHER" id="PTHR46143:SF1">
    <property type="entry name" value="CALPAIN-7"/>
    <property type="match status" value="1"/>
</dbReference>
<dbReference type="GO" id="GO:0004198">
    <property type="term" value="F:calcium-dependent cysteine-type endopeptidase activity"/>
    <property type="evidence" value="ECO:0007669"/>
    <property type="project" value="InterPro"/>
</dbReference>
<dbReference type="SUPFAM" id="SSF54001">
    <property type="entry name" value="Cysteine proteinases"/>
    <property type="match status" value="1"/>
</dbReference>